<reference evidence="1" key="1">
    <citation type="submission" date="2021-06" db="EMBL/GenBank/DDBJ databases">
        <authorList>
            <person name="Gannon L."/>
            <person name="Redgwell R T."/>
            <person name="Michniewski S."/>
            <person name="Harrison D C."/>
            <person name="Millard A."/>
        </authorList>
    </citation>
    <scope>NUCLEOTIDE SEQUENCE</scope>
</reference>
<gene>
    <name evidence="1" type="ORF">SLAVMIC_00289</name>
</gene>
<dbReference type="EMBL" id="OU342829">
    <property type="protein sequence ID" value="CAG7580185.1"/>
    <property type="molecule type" value="Genomic_DNA"/>
</dbReference>
<evidence type="ECO:0000313" key="1">
    <source>
        <dbReference type="EMBL" id="CAG7580185.1"/>
    </source>
</evidence>
<name>A0A8D9C9R6_9VIRU</name>
<organism evidence="1">
    <name type="scientific">uncultured marine phage</name>
    <dbReference type="NCBI Taxonomy" id="707152"/>
    <lineage>
        <taxon>Viruses</taxon>
        <taxon>environmental samples</taxon>
    </lineage>
</organism>
<protein>
    <submittedName>
        <fullName evidence="1">Uncharacterized protein</fullName>
    </submittedName>
</protein>
<accession>A0A8D9C9R6</accession>
<proteinExistence type="predicted"/>
<sequence length="162" mass="19208">MAKREKKWVKVMNESGILLYEDQKVKVWKEPNGKLFFESNDPILCDTFMSDDYAESVAALMRLPKVFNDDKLWNIKINKDKYDITTSKVLYWLTGGNKEWNDKNHYKNDWNEIDSIFTHQFEDTIFEIVGQSNTLGDIKRGFMRHLNLPIIYEFALNNDLID</sequence>